<proteinExistence type="predicted"/>
<gene>
    <name evidence="1" type="ORF">HYY65_07460</name>
</gene>
<sequence>MKTVRHNGEKLSPKYTIQGSFFVLKVYQRPGRKGDVVHVVETTFQTGDRIISDGMTAEEAIGRMYSALPLAIESRELGERIR</sequence>
<organism evidence="1 2">
    <name type="scientific">Tectimicrobiota bacterium</name>
    <dbReference type="NCBI Taxonomy" id="2528274"/>
    <lineage>
        <taxon>Bacteria</taxon>
        <taxon>Pseudomonadati</taxon>
        <taxon>Nitrospinota/Tectimicrobiota group</taxon>
        <taxon>Candidatus Tectimicrobiota</taxon>
    </lineage>
</organism>
<dbReference type="EMBL" id="JACPSX010000138">
    <property type="protein sequence ID" value="MBI3014879.1"/>
    <property type="molecule type" value="Genomic_DNA"/>
</dbReference>
<dbReference type="AlphaFoldDB" id="A0A932GPP8"/>
<comment type="caution">
    <text evidence="1">The sequence shown here is derived from an EMBL/GenBank/DDBJ whole genome shotgun (WGS) entry which is preliminary data.</text>
</comment>
<protein>
    <submittedName>
        <fullName evidence="1">Uncharacterized protein</fullName>
    </submittedName>
</protein>
<accession>A0A932GPP8</accession>
<evidence type="ECO:0000313" key="2">
    <source>
        <dbReference type="Proteomes" id="UP000741360"/>
    </source>
</evidence>
<dbReference type="Proteomes" id="UP000741360">
    <property type="component" value="Unassembled WGS sequence"/>
</dbReference>
<name>A0A932GPP8_UNCTE</name>
<reference evidence="1" key="1">
    <citation type="submission" date="2020-07" db="EMBL/GenBank/DDBJ databases">
        <title>Huge and variable diversity of episymbiotic CPR bacteria and DPANN archaea in groundwater ecosystems.</title>
        <authorList>
            <person name="He C.Y."/>
            <person name="Keren R."/>
            <person name="Whittaker M."/>
            <person name="Farag I.F."/>
            <person name="Doudna J."/>
            <person name="Cate J.H.D."/>
            <person name="Banfield J.F."/>
        </authorList>
    </citation>
    <scope>NUCLEOTIDE SEQUENCE</scope>
    <source>
        <strain evidence="1">NC_groundwater_717_Ag_S-0.2um_59_8</strain>
    </source>
</reference>
<evidence type="ECO:0000313" key="1">
    <source>
        <dbReference type="EMBL" id="MBI3014879.1"/>
    </source>
</evidence>